<gene>
    <name evidence="3" type="ORF">CTAYLR_000127</name>
</gene>
<evidence type="ECO:0000313" key="3">
    <source>
        <dbReference type="EMBL" id="KAJ8605554.1"/>
    </source>
</evidence>
<comment type="caution">
    <text evidence="3">The sequence shown here is derived from an EMBL/GenBank/DDBJ whole genome shotgun (WGS) entry which is preliminary data.</text>
</comment>
<dbReference type="InterPro" id="IPR011333">
    <property type="entry name" value="SKP1/BTB/POZ_sf"/>
</dbReference>
<dbReference type="EMBL" id="JAQMWT010000314">
    <property type="protein sequence ID" value="KAJ8605554.1"/>
    <property type="molecule type" value="Genomic_DNA"/>
</dbReference>
<proteinExistence type="predicted"/>
<evidence type="ECO:0000256" key="1">
    <source>
        <dbReference type="SAM" id="MobiDB-lite"/>
    </source>
</evidence>
<dbReference type="SMART" id="SM00225">
    <property type="entry name" value="BTB"/>
    <property type="match status" value="1"/>
</dbReference>
<dbReference type="PROSITE" id="PS50097">
    <property type="entry name" value="BTB"/>
    <property type="match status" value="1"/>
</dbReference>
<accession>A0AAD7UIS3</accession>
<name>A0AAD7UIS3_9STRA</name>
<dbReference type="PANTHER" id="PTHR24413">
    <property type="entry name" value="SPECKLE-TYPE POZ PROTEIN"/>
    <property type="match status" value="1"/>
</dbReference>
<reference evidence="3" key="1">
    <citation type="submission" date="2023-01" db="EMBL/GenBank/DDBJ databases">
        <title>Metagenome sequencing of chrysophaentin producing Chrysophaeum taylorii.</title>
        <authorList>
            <person name="Davison J."/>
            <person name="Bewley C."/>
        </authorList>
    </citation>
    <scope>NUCLEOTIDE SEQUENCE</scope>
    <source>
        <strain evidence="3">NIES-1699</strain>
    </source>
</reference>
<dbReference type="Pfam" id="PF00651">
    <property type="entry name" value="BTB"/>
    <property type="match status" value="1"/>
</dbReference>
<evidence type="ECO:0000313" key="4">
    <source>
        <dbReference type="Proteomes" id="UP001230188"/>
    </source>
</evidence>
<organism evidence="3 4">
    <name type="scientific">Chrysophaeum taylorii</name>
    <dbReference type="NCBI Taxonomy" id="2483200"/>
    <lineage>
        <taxon>Eukaryota</taxon>
        <taxon>Sar</taxon>
        <taxon>Stramenopiles</taxon>
        <taxon>Ochrophyta</taxon>
        <taxon>Pelagophyceae</taxon>
        <taxon>Pelagomonadales</taxon>
        <taxon>Pelagomonadaceae</taxon>
        <taxon>Chrysophaeum</taxon>
    </lineage>
</organism>
<feature type="region of interest" description="Disordered" evidence="1">
    <location>
        <begin position="48"/>
        <end position="67"/>
    </location>
</feature>
<dbReference type="Proteomes" id="UP001230188">
    <property type="component" value="Unassembled WGS sequence"/>
</dbReference>
<feature type="domain" description="BTB" evidence="2">
    <location>
        <begin position="218"/>
        <end position="284"/>
    </location>
</feature>
<dbReference type="InterPro" id="IPR000210">
    <property type="entry name" value="BTB/POZ_dom"/>
</dbReference>
<dbReference type="CDD" id="cd18186">
    <property type="entry name" value="BTB_POZ_ZBTB_KLHL-like"/>
    <property type="match status" value="1"/>
</dbReference>
<evidence type="ECO:0000259" key="2">
    <source>
        <dbReference type="PROSITE" id="PS50097"/>
    </source>
</evidence>
<dbReference type="SUPFAM" id="SSF54695">
    <property type="entry name" value="POZ domain"/>
    <property type="match status" value="1"/>
</dbReference>
<dbReference type="AlphaFoldDB" id="A0AAD7UIS3"/>
<protein>
    <recommendedName>
        <fullName evidence="2">BTB domain-containing protein</fullName>
    </recommendedName>
</protein>
<dbReference type="Gene3D" id="3.30.710.10">
    <property type="entry name" value="Potassium Channel Kv1.1, Chain A"/>
    <property type="match status" value="1"/>
</dbReference>
<sequence>MEQQAKRRKTTAGSPAVEETLIQAKASCEVGSVSFRVDCLAHARTWGSAREAADENDDEEESFTSYSYESMSPSEMFRGKMVSYRGSGSLGTSTVFRFVLTFERPVIEARVNMAGVYFEVDDEHGRERQLEVQRLDGEPEITEHFLAGDELASDHRVHECELRVGFGGPTTAFRLIAHDEAYCIRSRGRIRVSVVDAIPRPNDLATDLGRMLDDETYSDLTLLVSTRAFKVLRAIVCARSPAMRAQLGSGVEADSHEITLHDVEPEPFAAFLRWCYTGQLAKPLDATARHHAQLVLATLALADRYCAASLITLCVDELMSLITETEPNVALHCLQLIYSNPGLATSPSTSWIFSGTIPRASKISSGPPPSP</sequence>
<keyword evidence="4" id="KW-1185">Reference proteome</keyword>